<evidence type="ECO:0000256" key="1">
    <source>
        <dbReference type="SAM" id="MobiDB-lite"/>
    </source>
</evidence>
<dbReference type="RefSeq" id="WP_331372729.1">
    <property type="nucleotide sequence ID" value="NZ_CP133148.1"/>
</dbReference>
<name>A0ABZ2B7P5_9HYPH</name>
<sequence length="56" mass="6622">MAVDYEFIERFEKEIKVLRDLQKAAEDAIERAQNRIERMRNGESKEDVFGPVPPKK</sequence>
<evidence type="ECO:0000313" key="3">
    <source>
        <dbReference type="Proteomes" id="UP001432360"/>
    </source>
</evidence>
<keyword evidence="3" id="KW-1185">Reference proteome</keyword>
<dbReference type="Proteomes" id="UP001432360">
    <property type="component" value="Chromosome"/>
</dbReference>
<proteinExistence type="predicted"/>
<reference evidence="2" key="1">
    <citation type="submission" date="2023-08" db="EMBL/GenBank/DDBJ databases">
        <title>Complete genome sequence of Sinorhizobium chiapanecum ITTG S70 isolated from Acaciella angustissima nodules in Chiapas-Mexico.</title>
        <authorList>
            <person name="Rincon-Rosales R."/>
            <person name="Rogel M.A."/>
            <person name="Rincon-Medina C.I."/>
            <person name="Guerrero G."/>
            <person name="Manzano-Gomez L.A."/>
            <person name="Lopez-Lopez A."/>
            <person name="Rincon Molina F.A."/>
            <person name="Martinez-Romero E."/>
        </authorList>
    </citation>
    <scope>NUCLEOTIDE SEQUENCE</scope>
    <source>
        <strain evidence="2">ITTG S70</strain>
    </source>
</reference>
<gene>
    <name evidence="2" type="ORF">RB548_18865</name>
</gene>
<feature type="compositionally biased region" description="Basic and acidic residues" evidence="1">
    <location>
        <begin position="36"/>
        <end position="48"/>
    </location>
</feature>
<evidence type="ECO:0000313" key="2">
    <source>
        <dbReference type="EMBL" id="WVT03515.1"/>
    </source>
</evidence>
<organism evidence="2 3">
    <name type="scientific">Sinorhizobium chiapasense</name>
    <dbReference type="NCBI Taxonomy" id="501572"/>
    <lineage>
        <taxon>Bacteria</taxon>
        <taxon>Pseudomonadati</taxon>
        <taxon>Pseudomonadota</taxon>
        <taxon>Alphaproteobacteria</taxon>
        <taxon>Hyphomicrobiales</taxon>
        <taxon>Rhizobiaceae</taxon>
        <taxon>Sinorhizobium/Ensifer group</taxon>
        <taxon>Sinorhizobium</taxon>
    </lineage>
</organism>
<accession>A0ABZ2B7P5</accession>
<protein>
    <submittedName>
        <fullName evidence="2">Uncharacterized protein</fullName>
    </submittedName>
</protein>
<feature type="region of interest" description="Disordered" evidence="1">
    <location>
        <begin position="36"/>
        <end position="56"/>
    </location>
</feature>
<dbReference type="EMBL" id="CP133148">
    <property type="protein sequence ID" value="WVT03515.1"/>
    <property type="molecule type" value="Genomic_DNA"/>
</dbReference>